<evidence type="ECO:0000256" key="6">
    <source>
        <dbReference type="HAMAP-Rule" id="MF_00922"/>
    </source>
</evidence>
<dbReference type="GO" id="GO:1990063">
    <property type="term" value="C:Bam protein complex"/>
    <property type="evidence" value="ECO:0007669"/>
    <property type="project" value="TreeGrafter"/>
</dbReference>
<evidence type="ECO:0000256" key="5">
    <source>
        <dbReference type="ARBA" id="ARBA00023288"/>
    </source>
</evidence>
<gene>
    <name evidence="6" type="primary">bamD</name>
    <name evidence="8" type="ORF">IAE60_07530</name>
</gene>
<accession>A0A7G9TGM0</accession>
<organism evidence="8 9">
    <name type="scientific">Pseudoxanthomonas mexicana</name>
    <dbReference type="NCBI Taxonomy" id="128785"/>
    <lineage>
        <taxon>Bacteria</taxon>
        <taxon>Pseudomonadati</taxon>
        <taxon>Pseudomonadota</taxon>
        <taxon>Gammaproteobacteria</taxon>
        <taxon>Lysobacterales</taxon>
        <taxon>Lysobacteraceae</taxon>
        <taxon>Pseudoxanthomonas</taxon>
    </lineage>
</organism>
<comment type="subunit">
    <text evidence="6">Part of the Bam complex.</text>
</comment>
<dbReference type="CDD" id="cd15830">
    <property type="entry name" value="BamD"/>
    <property type="match status" value="1"/>
</dbReference>
<keyword evidence="5 6" id="KW-0449">Lipoprotein</keyword>
<dbReference type="GeneID" id="81470813"/>
<evidence type="ECO:0000256" key="4">
    <source>
        <dbReference type="ARBA" id="ARBA00023237"/>
    </source>
</evidence>
<dbReference type="PANTHER" id="PTHR37423:SF1">
    <property type="entry name" value="OUTER MEMBRANE PROTEIN ASSEMBLY FACTOR BAMD"/>
    <property type="match status" value="1"/>
</dbReference>
<keyword evidence="1 6" id="KW-0732">Signal</keyword>
<evidence type="ECO:0000313" key="9">
    <source>
        <dbReference type="Proteomes" id="UP000515838"/>
    </source>
</evidence>
<evidence type="ECO:0000259" key="7">
    <source>
        <dbReference type="Pfam" id="PF13525"/>
    </source>
</evidence>
<dbReference type="InterPro" id="IPR039565">
    <property type="entry name" value="BamD-like"/>
</dbReference>
<comment type="similarity">
    <text evidence="6">Belongs to the BamD family.</text>
</comment>
<name>A0A7G9TGM0_PSEMX</name>
<dbReference type="SUPFAM" id="SSF48452">
    <property type="entry name" value="TPR-like"/>
    <property type="match status" value="1"/>
</dbReference>
<dbReference type="InterPro" id="IPR017689">
    <property type="entry name" value="BamD"/>
</dbReference>
<dbReference type="HAMAP" id="MF_00922">
    <property type="entry name" value="OM_assembly_BamD"/>
    <property type="match status" value="1"/>
</dbReference>
<dbReference type="RefSeq" id="WP_187574410.1">
    <property type="nucleotide sequence ID" value="NZ_CP060731.1"/>
</dbReference>
<dbReference type="EMBL" id="CP060731">
    <property type="protein sequence ID" value="QNN79245.1"/>
    <property type="molecule type" value="Genomic_DNA"/>
</dbReference>
<keyword evidence="4 6" id="KW-0998">Cell outer membrane</keyword>
<dbReference type="AlphaFoldDB" id="A0A7G9TGM0"/>
<evidence type="ECO:0000256" key="3">
    <source>
        <dbReference type="ARBA" id="ARBA00023139"/>
    </source>
</evidence>
<dbReference type="Proteomes" id="UP000515838">
    <property type="component" value="Chromosome"/>
</dbReference>
<dbReference type="InterPro" id="IPR011990">
    <property type="entry name" value="TPR-like_helical_dom_sf"/>
</dbReference>
<comment type="function">
    <text evidence="6">Part of the outer membrane protein assembly complex, which is involved in assembly and insertion of beta-barrel proteins into the outer membrane.</text>
</comment>
<evidence type="ECO:0000313" key="8">
    <source>
        <dbReference type="EMBL" id="QNN79245.1"/>
    </source>
</evidence>
<evidence type="ECO:0000256" key="2">
    <source>
        <dbReference type="ARBA" id="ARBA00023136"/>
    </source>
</evidence>
<protein>
    <recommendedName>
        <fullName evidence="6">Outer membrane protein assembly factor BamD</fullName>
    </recommendedName>
</protein>
<dbReference type="Gene3D" id="1.25.40.10">
    <property type="entry name" value="Tetratricopeptide repeat domain"/>
    <property type="match status" value="1"/>
</dbReference>
<dbReference type="GO" id="GO:0043165">
    <property type="term" value="P:Gram-negative-bacterium-type cell outer membrane assembly"/>
    <property type="evidence" value="ECO:0007669"/>
    <property type="project" value="UniProtKB-UniRule"/>
</dbReference>
<keyword evidence="2 6" id="KW-0472">Membrane</keyword>
<comment type="subcellular location">
    <subcellularLocation>
        <location evidence="6">Cell outer membrane</location>
        <topology evidence="6">Lipid-anchor</topology>
    </subcellularLocation>
</comment>
<dbReference type="GO" id="GO:0051205">
    <property type="term" value="P:protein insertion into membrane"/>
    <property type="evidence" value="ECO:0007669"/>
    <property type="project" value="UniProtKB-UniRule"/>
</dbReference>
<dbReference type="PROSITE" id="PS51257">
    <property type="entry name" value="PROKAR_LIPOPROTEIN"/>
    <property type="match status" value="1"/>
</dbReference>
<sequence length="295" mass="33897">MTQRALPRLTRPSASARLVLLALAIAFAGTGCGKIFKKKEAPENQPVEVMYQEAHQAMANNNWDRGLTSFRRLIAQYPYGPYTEQALMETAYAEYKAGKLDDAVTTIDRFIRTYPTHRNIPYMYYLRGLANSNRDTVFLQKVWRLDASRRDLATPMQGYNDFNRVAENYPNSRYAADARQRMVALRNQFALHELDTAIYYLRRDAYVSAASRAKYLLETYPQSAHQNDAVAVLAEAYTRLGNEALAADARRVLELNDPQHPWLAGKWPDYPWMVRRLNPFAGEKSINTAERRNDD</sequence>
<evidence type="ECO:0000256" key="1">
    <source>
        <dbReference type="ARBA" id="ARBA00022729"/>
    </source>
</evidence>
<proteinExistence type="inferred from homology"/>
<feature type="domain" description="Outer membrane lipoprotein BamD-like" evidence="7">
    <location>
        <begin position="45"/>
        <end position="249"/>
    </location>
</feature>
<dbReference type="NCBIfam" id="TIGR03302">
    <property type="entry name" value="OM_YfiO"/>
    <property type="match status" value="1"/>
</dbReference>
<reference evidence="8 9" key="1">
    <citation type="submission" date="2020-08" db="EMBL/GenBank/DDBJ databases">
        <title>Streptomycin Non-resistant strain, P. mexicana.</title>
        <authorList>
            <person name="Ganesh-Kumar S."/>
            <person name="Zhe T."/>
            <person name="Yu Z."/>
            <person name="Min Y."/>
        </authorList>
    </citation>
    <scope>NUCLEOTIDE SEQUENCE [LARGE SCALE GENOMIC DNA]</scope>
    <source>
        <strain evidence="8 9">GTZY2</strain>
    </source>
</reference>
<dbReference type="PANTHER" id="PTHR37423">
    <property type="entry name" value="SOLUBLE LYTIC MUREIN TRANSGLYCOSYLASE-RELATED"/>
    <property type="match status" value="1"/>
</dbReference>
<keyword evidence="3 6" id="KW-0564">Palmitate</keyword>
<dbReference type="Pfam" id="PF13525">
    <property type="entry name" value="YfiO"/>
    <property type="match status" value="1"/>
</dbReference>